<accession>A0AAN1XUH9</accession>
<dbReference type="EMBL" id="AP025523">
    <property type="protein sequence ID" value="BDE05731.1"/>
    <property type="molecule type" value="Genomic_DNA"/>
</dbReference>
<name>A0AAN1XUH9_UNVUL</name>
<dbReference type="AlphaFoldDB" id="A0AAN1XUH9"/>
<evidence type="ECO:0000313" key="1">
    <source>
        <dbReference type="EMBL" id="BDE05731.1"/>
    </source>
</evidence>
<organism evidence="1 2">
    <name type="scientific">Vulcanimicrobium alpinum</name>
    <dbReference type="NCBI Taxonomy" id="3016050"/>
    <lineage>
        <taxon>Bacteria</taxon>
        <taxon>Bacillati</taxon>
        <taxon>Vulcanimicrobiota</taxon>
        <taxon>Vulcanimicrobiia</taxon>
        <taxon>Vulcanimicrobiales</taxon>
        <taxon>Vulcanimicrobiaceae</taxon>
        <taxon>Vulcanimicrobium</taxon>
    </lineage>
</organism>
<evidence type="ECO:0000313" key="2">
    <source>
        <dbReference type="Proteomes" id="UP001317532"/>
    </source>
</evidence>
<reference evidence="1 2" key="1">
    <citation type="journal article" date="2022" name="ISME Commun">
        <title>Vulcanimicrobium alpinus gen. nov. sp. nov., the first cultivated representative of the candidate phylum 'Eremiobacterota', is a metabolically versatile aerobic anoxygenic phototroph.</title>
        <authorList>
            <person name="Yabe S."/>
            <person name="Muto K."/>
            <person name="Abe K."/>
            <person name="Yokota A."/>
            <person name="Staudigel H."/>
            <person name="Tebo B.M."/>
        </authorList>
    </citation>
    <scope>NUCLEOTIDE SEQUENCE [LARGE SCALE GENOMIC DNA]</scope>
    <source>
        <strain evidence="1 2">WC8-2</strain>
    </source>
</reference>
<keyword evidence="2" id="KW-1185">Reference proteome</keyword>
<proteinExistence type="predicted"/>
<dbReference type="KEGG" id="vab:WPS_10070"/>
<gene>
    <name evidence="1" type="ORF">WPS_10070</name>
</gene>
<protein>
    <submittedName>
        <fullName evidence="1">Uncharacterized protein</fullName>
    </submittedName>
</protein>
<sequence>MFVTPAVIGSLNSLPKDKTFANITHAIDGSWGIGEKAYTNDELGARIAAAQAAA</sequence>
<dbReference type="Proteomes" id="UP001317532">
    <property type="component" value="Chromosome"/>
</dbReference>